<reference evidence="2 3" key="1">
    <citation type="submission" date="2014-04" db="EMBL/GenBank/DDBJ databases">
        <authorList>
            <consortium name="DOE Joint Genome Institute"/>
            <person name="Kuo A."/>
            <person name="Kohler A."/>
            <person name="Nagy L.G."/>
            <person name="Floudas D."/>
            <person name="Copeland A."/>
            <person name="Barry K.W."/>
            <person name="Cichocki N."/>
            <person name="Veneault-Fourrey C."/>
            <person name="LaButti K."/>
            <person name="Lindquist E.A."/>
            <person name="Lipzen A."/>
            <person name="Lundell T."/>
            <person name="Morin E."/>
            <person name="Murat C."/>
            <person name="Sun H."/>
            <person name="Tunlid A."/>
            <person name="Henrissat B."/>
            <person name="Grigoriev I.V."/>
            <person name="Hibbett D.S."/>
            <person name="Martin F."/>
            <person name="Nordberg H.P."/>
            <person name="Cantor M.N."/>
            <person name="Hua S.X."/>
        </authorList>
    </citation>
    <scope>NUCLEOTIDE SEQUENCE [LARGE SCALE GENOMIC DNA]</scope>
    <source>
        <strain evidence="2 3">Foug A</strain>
    </source>
</reference>
<name>A0A0C2YWF4_9AGAM</name>
<feature type="signal peptide" evidence="1">
    <location>
        <begin position="1"/>
        <end position="15"/>
    </location>
</feature>
<evidence type="ECO:0008006" key="4">
    <source>
        <dbReference type="Google" id="ProtNLM"/>
    </source>
</evidence>
<dbReference type="InParanoid" id="A0A0C2YWF4"/>
<dbReference type="AlphaFoldDB" id="A0A0C2YWF4"/>
<dbReference type="Proteomes" id="UP000053989">
    <property type="component" value="Unassembled WGS sequence"/>
</dbReference>
<evidence type="ECO:0000256" key="1">
    <source>
        <dbReference type="SAM" id="SignalP"/>
    </source>
</evidence>
<organism evidence="2 3">
    <name type="scientific">Scleroderma citrinum Foug A</name>
    <dbReference type="NCBI Taxonomy" id="1036808"/>
    <lineage>
        <taxon>Eukaryota</taxon>
        <taxon>Fungi</taxon>
        <taxon>Dikarya</taxon>
        <taxon>Basidiomycota</taxon>
        <taxon>Agaricomycotina</taxon>
        <taxon>Agaricomycetes</taxon>
        <taxon>Agaricomycetidae</taxon>
        <taxon>Boletales</taxon>
        <taxon>Sclerodermatineae</taxon>
        <taxon>Sclerodermataceae</taxon>
        <taxon>Scleroderma</taxon>
    </lineage>
</organism>
<evidence type="ECO:0000313" key="3">
    <source>
        <dbReference type="Proteomes" id="UP000053989"/>
    </source>
</evidence>
<gene>
    <name evidence="2" type="ORF">SCLCIDRAFT_1222371</name>
</gene>
<keyword evidence="1" id="KW-0732">Signal</keyword>
<dbReference type="HOGENOM" id="CLU_2759284_0_0_1"/>
<proteinExistence type="predicted"/>
<dbReference type="EMBL" id="KN822165">
    <property type="protein sequence ID" value="KIM53958.1"/>
    <property type="molecule type" value="Genomic_DNA"/>
</dbReference>
<evidence type="ECO:0000313" key="2">
    <source>
        <dbReference type="EMBL" id="KIM53958.1"/>
    </source>
</evidence>
<reference evidence="3" key="2">
    <citation type="submission" date="2015-01" db="EMBL/GenBank/DDBJ databases">
        <title>Evolutionary Origins and Diversification of the Mycorrhizal Mutualists.</title>
        <authorList>
            <consortium name="DOE Joint Genome Institute"/>
            <consortium name="Mycorrhizal Genomics Consortium"/>
            <person name="Kohler A."/>
            <person name="Kuo A."/>
            <person name="Nagy L.G."/>
            <person name="Floudas D."/>
            <person name="Copeland A."/>
            <person name="Barry K.W."/>
            <person name="Cichocki N."/>
            <person name="Veneault-Fourrey C."/>
            <person name="LaButti K."/>
            <person name="Lindquist E.A."/>
            <person name="Lipzen A."/>
            <person name="Lundell T."/>
            <person name="Morin E."/>
            <person name="Murat C."/>
            <person name="Riley R."/>
            <person name="Ohm R."/>
            <person name="Sun H."/>
            <person name="Tunlid A."/>
            <person name="Henrissat B."/>
            <person name="Grigoriev I.V."/>
            <person name="Hibbett D.S."/>
            <person name="Martin F."/>
        </authorList>
    </citation>
    <scope>NUCLEOTIDE SEQUENCE [LARGE SCALE GENOMIC DNA]</scope>
    <source>
        <strain evidence="3">Foug A</strain>
    </source>
</reference>
<sequence length="70" mass="7640">MLVLLHAVAIQLASTIESTYKRTLIVSLTVQEVSPQKAIVASSKKFLMSTELKTNPEIVTRTTSAHLCVV</sequence>
<accession>A0A0C2YWF4</accession>
<feature type="chain" id="PRO_5012452511" description="Secreted protein" evidence="1">
    <location>
        <begin position="16"/>
        <end position="70"/>
    </location>
</feature>
<protein>
    <recommendedName>
        <fullName evidence="4">Secreted protein</fullName>
    </recommendedName>
</protein>
<keyword evidence="3" id="KW-1185">Reference proteome</keyword>